<feature type="region of interest" description="Disordered" evidence="1">
    <location>
        <begin position="1"/>
        <end position="28"/>
    </location>
</feature>
<protein>
    <submittedName>
        <fullName evidence="2">Uncharacterized protein</fullName>
    </submittedName>
</protein>
<evidence type="ECO:0000256" key="1">
    <source>
        <dbReference type="SAM" id="MobiDB-lite"/>
    </source>
</evidence>
<evidence type="ECO:0000313" key="2">
    <source>
        <dbReference type="EMBL" id="PRQ37451.1"/>
    </source>
</evidence>
<evidence type="ECO:0000313" key="3">
    <source>
        <dbReference type="Proteomes" id="UP000238479"/>
    </source>
</evidence>
<sequence>MGATLSLVAPVRMDDGMDEGHAPKKKHELIDSPVLTECDKAKLDR</sequence>
<gene>
    <name evidence="2" type="ORF">RchiOBHm_Chr4g0402741</name>
</gene>
<organism evidence="2 3">
    <name type="scientific">Rosa chinensis</name>
    <name type="common">China rose</name>
    <dbReference type="NCBI Taxonomy" id="74649"/>
    <lineage>
        <taxon>Eukaryota</taxon>
        <taxon>Viridiplantae</taxon>
        <taxon>Streptophyta</taxon>
        <taxon>Embryophyta</taxon>
        <taxon>Tracheophyta</taxon>
        <taxon>Spermatophyta</taxon>
        <taxon>Magnoliopsida</taxon>
        <taxon>eudicotyledons</taxon>
        <taxon>Gunneridae</taxon>
        <taxon>Pentapetalae</taxon>
        <taxon>rosids</taxon>
        <taxon>fabids</taxon>
        <taxon>Rosales</taxon>
        <taxon>Rosaceae</taxon>
        <taxon>Rosoideae</taxon>
        <taxon>Rosoideae incertae sedis</taxon>
        <taxon>Rosa</taxon>
    </lineage>
</organism>
<dbReference type="EMBL" id="PDCK01000042">
    <property type="protein sequence ID" value="PRQ37451.1"/>
    <property type="molecule type" value="Genomic_DNA"/>
</dbReference>
<proteinExistence type="predicted"/>
<feature type="compositionally biased region" description="Basic and acidic residues" evidence="1">
    <location>
        <begin position="12"/>
        <end position="22"/>
    </location>
</feature>
<reference evidence="2 3" key="1">
    <citation type="journal article" date="2018" name="Nat. Genet.">
        <title>The Rosa genome provides new insights in the design of modern roses.</title>
        <authorList>
            <person name="Bendahmane M."/>
        </authorList>
    </citation>
    <scope>NUCLEOTIDE SEQUENCE [LARGE SCALE GENOMIC DNA]</scope>
    <source>
        <strain evidence="3">cv. Old Blush</strain>
    </source>
</reference>
<dbReference type="Proteomes" id="UP000238479">
    <property type="component" value="Chromosome 4"/>
</dbReference>
<name>A0A2P6QTD6_ROSCH</name>
<dbReference type="AlphaFoldDB" id="A0A2P6QTD6"/>
<dbReference type="Gramene" id="PRQ37451">
    <property type="protein sequence ID" value="PRQ37451"/>
    <property type="gene ID" value="RchiOBHm_Chr4g0402741"/>
</dbReference>
<accession>A0A2P6QTD6</accession>
<keyword evidence="3" id="KW-1185">Reference proteome</keyword>
<comment type="caution">
    <text evidence="2">The sequence shown here is derived from an EMBL/GenBank/DDBJ whole genome shotgun (WGS) entry which is preliminary data.</text>
</comment>